<dbReference type="PANTHER" id="PTHR36154:SF1">
    <property type="entry name" value="DNA-BINDING TRANSCRIPTIONAL ACTIVATOR ALPA"/>
    <property type="match status" value="1"/>
</dbReference>
<dbReference type="Proteomes" id="UP000286947">
    <property type="component" value="Unassembled WGS sequence"/>
</dbReference>
<accession>A0A433SGC2</accession>
<dbReference type="PANTHER" id="PTHR36154">
    <property type="entry name" value="DNA-BINDING TRANSCRIPTIONAL ACTIVATOR ALPA"/>
    <property type="match status" value="1"/>
</dbReference>
<reference evidence="2 3" key="1">
    <citation type="submission" date="2018-01" db="EMBL/GenBank/DDBJ databases">
        <title>Saezia sanguinis gen. nov., sp. nov., in the order Burkholderiales isolated from human blood.</title>
        <authorList>
            <person name="Medina-Pascual M.J."/>
            <person name="Valdezate S."/>
            <person name="Monzon S."/>
            <person name="Cuesta I."/>
            <person name="Carrasco G."/>
            <person name="Villalon P."/>
            <person name="Saez-Nieto J.A."/>
        </authorList>
    </citation>
    <scope>NUCLEOTIDE SEQUENCE [LARGE SCALE GENOMIC DNA]</scope>
    <source>
        <strain evidence="2 3">CNM695-12</strain>
    </source>
</reference>
<evidence type="ECO:0000313" key="2">
    <source>
        <dbReference type="EMBL" id="RUS67785.1"/>
    </source>
</evidence>
<comment type="caution">
    <text evidence="2">The sequence shown here is derived from an EMBL/GenBank/DDBJ whole genome shotgun (WGS) entry which is preliminary data.</text>
</comment>
<evidence type="ECO:0008006" key="4">
    <source>
        <dbReference type="Google" id="ProtNLM"/>
    </source>
</evidence>
<feature type="region of interest" description="Disordered" evidence="1">
    <location>
        <begin position="1"/>
        <end position="22"/>
    </location>
</feature>
<keyword evidence="3" id="KW-1185">Reference proteome</keyword>
<protein>
    <recommendedName>
        <fullName evidence="4">Prophage CP4-57 regulatory protein (AlpA)</fullName>
    </recommendedName>
</protein>
<dbReference type="AlphaFoldDB" id="A0A433SGC2"/>
<dbReference type="Gene3D" id="1.10.238.160">
    <property type="match status" value="1"/>
</dbReference>
<dbReference type="InterPro" id="IPR052931">
    <property type="entry name" value="Prophage_regulatory_activator"/>
</dbReference>
<dbReference type="Pfam" id="PF05930">
    <property type="entry name" value="Phage_AlpA"/>
    <property type="match status" value="1"/>
</dbReference>
<sequence>MKKLHISHESSNLDSPLATPEKAPKRVLRIHEVEALVGFKSAYIYRLIRQKKFPQRIRIGIRAVGWDSEAINAWIEERMKSSAL</sequence>
<dbReference type="EMBL" id="PQSP01000001">
    <property type="protein sequence ID" value="RUS67785.1"/>
    <property type="molecule type" value="Genomic_DNA"/>
</dbReference>
<gene>
    <name evidence="2" type="ORF">CUZ56_00262</name>
</gene>
<proteinExistence type="predicted"/>
<organism evidence="2 3">
    <name type="scientific">Saezia sanguinis</name>
    <dbReference type="NCBI Taxonomy" id="1965230"/>
    <lineage>
        <taxon>Bacteria</taxon>
        <taxon>Pseudomonadati</taxon>
        <taxon>Pseudomonadota</taxon>
        <taxon>Betaproteobacteria</taxon>
        <taxon>Burkholderiales</taxon>
        <taxon>Saeziaceae</taxon>
        <taxon>Saezia</taxon>
    </lineage>
</organism>
<evidence type="ECO:0000256" key="1">
    <source>
        <dbReference type="SAM" id="MobiDB-lite"/>
    </source>
</evidence>
<name>A0A433SGC2_9BURK</name>
<dbReference type="InterPro" id="IPR010260">
    <property type="entry name" value="AlpA"/>
</dbReference>
<evidence type="ECO:0000313" key="3">
    <source>
        <dbReference type="Proteomes" id="UP000286947"/>
    </source>
</evidence>
<dbReference type="RefSeq" id="WP_126977454.1">
    <property type="nucleotide sequence ID" value="NZ_PQSP01000001.1"/>
</dbReference>
<dbReference type="OrthoDB" id="9182156at2"/>